<organism evidence="1">
    <name type="scientific">Triticum aestivum</name>
    <name type="common">Wheat</name>
    <dbReference type="NCBI Taxonomy" id="4565"/>
    <lineage>
        <taxon>Eukaryota</taxon>
        <taxon>Viridiplantae</taxon>
        <taxon>Streptophyta</taxon>
        <taxon>Embryophyta</taxon>
        <taxon>Tracheophyta</taxon>
        <taxon>Spermatophyta</taxon>
        <taxon>Magnoliopsida</taxon>
        <taxon>Liliopsida</taxon>
        <taxon>Poales</taxon>
        <taxon>Poaceae</taxon>
        <taxon>BOP clade</taxon>
        <taxon>Pooideae</taxon>
        <taxon>Triticodae</taxon>
        <taxon>Triticeae</taxon>
        <taxon>Triticinae</taxon>
        <taxon>Triticum</taxon>
    </lineage>
</organism>
<dbReference type="EMBL" id="DQ017898">
    <property type="protein sequence ID" value="AAY82883.1"/>
    <property type="molecule type" value="mRNA"/>
</dbReference>
<proteinExistence type="evidence at transcript level"/>
<reference evidence="1" key="1">
    <citation type="submission" date="2005-04" db="EMBL/GenBank/DDBJ databases">
        <title>Cloned and Identified Fertility Relative Gene in Triticum aestivum.</title>
        <authorList>
            <person name="Zhao B.-C."/>
            <person name="Ge R.-C."/>
            <person name="Shen Y.-Z."/>
            <person name="Huang Z.-J."/>
        </authorList>
    </citation>
    <scope>NUCLEOTIDE SEQUENCE</scope>
    <source>
        <tissue evidence="1">Pollen</tissue>
    </source>
</reference>
<name>Q2IB37_WHEAT</name>
<evidence type="ECO:0000313" key="1">
    <source>
        <dbReference type="EMBL" id="AAY82883.1"/>
    </source>
</evidence>
<dbReference type="AlphaFoldDB" id="Q2IB37"/>
<sequence>MSRVSDGVICFNTRLLCLTMSPSSCLTDDVQGRYVLTLLQWRAKAHTQPADNAQLLVSPSSAYVQYVLTTAVEGKAKPACCHVLAAARTQRCKDQPLRCPRSGGYVLTTAVRVLLMESYVLIRELFVLSLVSSKLRARPTMYRVGYVLTLPAVAGSGPHSASLTMPSMLVMSYRQPVMSSAYVQYVLTTAVEGKAKPACCHVLAAARTQPLRADHCSGGYVLTTAVEGVLADGSHKRMFYAYCELFVL</sequence>
<accession>Q2IB37</accession>
<protein>
    <submittedName>
        <fullName evidence="1">Fertility relative protein RF1</fullName>
    </submittedName>
</protein>